<feature type="signal peptide" evidence="1">
    <location>
        <begin position="1"/>
        <end position="26"/>
    </location>
</feature>
<dbReference type="AlphaFoldDB" id="A0A9X2C3G5"/>
<gene>
    <name evidence="2" type="ORF">LPC04_17335</name>
</gene>
<organism evidence="2 3">
    <name type="scientific">Scleromatobacter humisilvae</name>
    <dbReference type="NCBI Taxonomy" id="2897159"/>
    <lineage>
        <taxon>Bacteria</taxon>
        <taxon>Pseudomonadati</taxon>
        <taxon>Pseudomonadota</taxon>
        <taxon>Betaproteobacteria</taxon>
        <taxon>Burkholderiales</taxon>
        <taxon>Sphaerotilaceae</taxon>
        <taxon>Scleromatobacter</taxon>
    </lineage>
</organism>
<reference evidence="2" key="1">
    <citation type="submission" date="2021-11" db="EMBL/GenBank/DDBJ databases">
        <title>BS-T2-15 a new species belonging to the Comamonadaceae family isolated from the soil of a French oak forest.</title>
        <authorList>
            <person name="Mieszkin S."/>
            <person name="Alain K."/>
        </authorList>
    </citation>
    <scope>NUCLEOTIDE SEQUENCE</scope>
    <source>
        <strain evidence="2">BS-T2-15</strain>
    </source>
</reference>
<comment type="caution">
    <text evidence="2">The sequence shown here is derived from an EMBL/GenBank/DDBJ whole genome shotgun (WGS) entry which is preliminary data.</text>
</comment>
<dbReference type="Pfam" id="PF09411">
    <property type="entry name" value="PagL"/>
    <property type="match status" value="1"/>
</dbReference>
<dbReference type="GO" id="GO:0016787">
    <property type="term" value="F:hydrolase activity"/>
    <property type="evidence" value="ECO:0007669"/>
    <property type="project" value="UniProtKB-KW"/>
</dbReference>
<dbReference type="Proteomes" id="UP001139353">
    <property type="component" value="Unassembled WGS sequence"/>
</dbReference>
<dbReference type="RefSeq" id="WP_275683507.1">
    <property type="nucleotide sequence ID" value="NZ_JAJLJH010000004.1"/>
</dbReference>
<evidence type="ECO:0000313" key="3">
    <source>
        <dbReference type="Proteomes" id="UP001139353"/>
    </source>
</evidence>
<dbReference type="EMBL" id="JAJLJH010000004">
    <property type="protein sequence ID" value="MCK9687470.1"/>
    <property type="molecule type" value="Genomic_DNA"/>
</dbReference>
<keyword evidence="2" id="KW-0378">Hydrolase</keyword>
<keyword evidence="3" id="KW-1185">Reference proteome</keyword>
<evidence type="ECO:0000256" key="1">
    <source>
        <dbReference type="SAM" id="SignalP"/>
    </source>
</evidence>
<sequence>MGQSTNNARGRVALSLMFAASMLAPAASGAKELTSPYGIFIEGGISDDSRSAVAGIAWTWVQPSKWGAGNASGYLETSIGEWACHRRQGERYHACSTQVGVTPVIRYQPEAWEHWYMELGIGADVVAPAWKTDRRRFSTEFNFGDHVGLGRKFGDEGRDEIELRAEHYSNGGYRNPNSGENWFQLRYMHWF</sequence>
<protein>
    <submittedName>
        <fullName evidence="2">Acyloxyacyl hydrolase</fullName>
    </submittedName>
</protein>
<proteinExistence type="predicted"/>
<keyword evidence="1" id="KW-0732">Signal</keyword>
<dbReference type="InterPro" id="IPR018550">
    <property type="entry name" value="Lipid-A_deacylase-rel"/>
</dbReference>
<evidence type="ECO:0000313" key="2">
    <source>
        <dbReference type="EMBL" id="MCK9687470.1"/>
    </source>
</evidence>
<accession>A0A9X2C3G5</accession>
<feature type="chain" id="PRO_5040824907" evidence="1">
    <location>
        <begin position="27"/>
        <end position="191"/>
    </location>
</feature>
<name>A0A9X2C3G5_9BURK</name>
<dbReference type="Gene3D" id="2.40.160.20">
    <property type="match status" value="1"/>
</dbReference>